<dbReference type="InterPro" id="IPR058929">
    <property type="entry name" value="Ig_halo"/>
</dbReference>
<dbReference type="Proteomes" id="UP000252189">
    <property type="component" value="Unassembled WGS sequence"/>
</dbReference>
<evidence type="ECO:0000313" key="2">
    <source>
        <dbReference type="EMBL" id="RCU45931.1"/>
    </source>
</evidence>
<dbReference type="Pfam" id="PF25942">
    <property type="entry name" value="Ig_halo"/>
    <property type="match status" value="1"/>
</dbReference>
<keyword evidence="3" id="KW-1185">Reference proteome</keyword>
<proteinExistence type="predicted"/>
<dbReference type="EMBL" id="QPHM01000001">
    <property type="protein sequence ID" value="RCU45931.1"/>
    <property type="molecule type" value="Genomic_DNA"/>
</dbReference>
<comment type="caution">
    <text evidence="2">The sequence shown here is derived from an EMBL/GenBank/DDBJ whole genome shotgun (WGS) entry which is preliminary data.</text>
</comment>
<accession>A0A368N8L6</accession>
<organism evidence="2 3">
    <name type="scientific">Haloplanus salinus</name>
    <dbReference type="NCBI Taxonomy" id="1126245"/>
    <lineage>
        <taxon>Archaea</taxon>
        <taxon>Methanobacteriati</taxon>
        <taxon>Methanobacteriota</taxon>
        <taxon>Stenosarchaea group</taxon>
        <taxon>Halobacteria</taxon>
        <taxon>Halobacteriales</taxon>
        <taxon>Haloferacaceae</taxon>
        <taxon>Haloplanus</taxon>
    </lineage>
</organism>
<sequence>MRRRRLLALLGSLSLAGCTGGPGDPITSLAVNKDDTAHTVAARVVRDEQVVIEGTVTVDAEGVAELGTTPWRAGRYRVTARVDGEPALDETVRAEEWFNQLDVVVDADGSVELNRARAA</sequence>
<feature type="domain" description="Ig-like" evidence="1">
    <location>
        <begin position="36"/>
        <end position="115"/>
    </location>
</feature>
<evidence type="ECO:0000313" key="3">
    <source>
        <dbReference type="Proteomes" id="UP000252189"/>
    </source>
</evidence>
<dbReference type="AlphaFoldDB" id="A0A368N8L6"/>
<dbReference type="RefSeq" id="WP_114447485.1">
    <property type="nucleotide sequence ID" value="NZ_QPHM01000001.1"/>
</dbReference>
<name>A0A368N8L6_9EURY</name>
<protein>
    <recommendedName>
        <fullName evidence="1">Ig-like domain-containing protein</fullName>
    </recommendedName>
</protein>
<reference evidence="2 3" key="1">
    <citation type="submission" date="2018-07" db="EMBL/GenBank/DDBJ databases">
        <title>Genome sequences of Haloplanus salinus JCM 18368T.</title>
        <authorList>
            <person name="Kim Y.B."/>
            <person name="Roh S.W."/>
        </authorList>
    </citation>
    <scope>NUCLEOTIDE SEQUENCE [LARGE SCALE GENOMIC DNA]</scope>
    <source>
        <strain evidence="2 3">JCM 18368</strain>
    </source>
</reference>
<dbReference type="PROSITE" id="PS51257">
    <property type="entry name" value="PROKAR_LIPOPROTEIN"/>
    <property type="match status" value="1"/>
</dbReference>
<evidence type="ECO:0000259" key="1">
    <source>
        <dbReference type="Pfam" id="PF25942"/>
    </source>
</evidence>
<gene>
    <name evidence="2" type="ORF">DU504_00605</name>
</gene>
<dbReference type="OrthoDB" id="302731at2157"/>